<keyword evidence="3" id="KW-0233">DNA recombination</keyword>
<sequence>MENNMKLLFWLYRSKMNRKGLSPLFMRITVSGSKTEVSTGLHLTGKQWNVKTGLIKGNATEVSEMNKRLGLLRTEAFKVYHSLVEQQLTVTADLVKNRMLHQQAAHKTILEAIEYHNQILKRQVNINVSGSTLTKYEGLKRKTAAFIRHNQKREDCYLHELNRQFIIEFETYLKGVGLSHNSSIKYIQFLKKIIHMSLANGWINSNPFCNYKCRLISRDRGYLTQDELMRISSLNVKSRRVTVVKDMFLFSCYTGLSYSDMKKLSCKHLETKSDGKRWVVLNRTKTGVRSAIPLLPQAIQILDRYEPPFFPDHDTPILPIISNQKMNVYLKELAMACGISKRLTFHLGRHTFSTTVTLTNGVPIETVSKMLGHSSLKTTQIYSKVVDTKVAEDMLILTDRLAIINERA</sequence>
<accession>A0A4R6J0H5</accession>
<dbReference type="SUPFAM" id="SSF56349">
    <property type="entry name" value="DNA breaking-rejoining enzymes"/>
    <property type="match status" value="1"/>
</dbReference>
<evidence type="ECO:0000256" key="3">
    <source>
        <dbReference type="ARBA" id="ARBA00023172"/>
    </source>
</evidence>
<organism evidence="5 6">
    <name type="scientific">Sediminibacterium goheungense</name>
    <dbReference type="NCBI Taxonomy" id="1086393"/>
    <lineage>
        <taxon>Bacteria</taxon>
        <taxon>Pseudomonadati</taxon>
        <taxon>Bacteroidota</taxon>
        <taxon>Chitinophagia</taxon>
        <taxon>Chitinophagales</taxon>
        <taxon>Chitinophagaceae</taxon>
        <taxon>Sediminibacterium</taxon>
    </lineage>
</organism>
<dbReference type="InterPro" id="IPR013762">
    <property type="entry name" value="Integrase-like_cat_sf"/>
</dbReference>
<dbReference type="OrthoDB" id="892893at2"/>
<proteinExistence type="inferred from homology"/>
<keyword evidence="2" id="KW-0238">DNA-binding</keyword>
<dbReference type="Proteomes" id="UP000295741">
    <property type="component" value="Unassembled WGS sequence"/>
</dbReference>
<dbReference type="Pfam" id="PF17293">
    <property type="entry name" value="Arm-DNA-bind_5"/>
    <property type="match status" value="1"/>
</dbReference>
<comment type="caution">
    <text evidence="5">The sequence shown here is derived from an EMBL/GenBank/DDBJ whole genome shotgun (WGS) entry which is preliminary data.</text>
</comment>
<evidence type="ECO:0000256" key="1">
    <source>
        <dbReference type="ARBA" id="ARBA00008857"/>
    </source>
</evidence>
<comment type="similarity">
    <text evidence="1">Belongs to the 'phage' integrase family.</text>
</comment>
<dbReference type="InterPro" id="IPR010998">
    <property type="entry name" value="Integrase_recombinase_N"/>
</dbReference>
<evidence type="ECO:0000313" key="5">
    <source>
        <dbReference type="EMBL" id="TDO28704.1"/>
    </source>
</evidence>
<reference evidence="5 6" key="1">
    <citation type="submission" date="2019-03" db="EMBL/GenBank/DDBJ databases">
        <title>Genomic Encyclopedia of Archaeal and Bacterial Type Strains, Phase II (KMG-II): from individual species to whole genera.</title>
        <authorList>
            <person name="Goeker M."/>
        </authorList>
    </citation>
    <scope>NUCLEOTIDE SEQUENCE [LARGE SCALE GENOMIC DNA]</scope>
    <source>
        <strain evidence="5 6">DSM 28323</strain>
    </source>
</reference>
<dbReference type="GO" id="GO:0015074">
    <property type="term" value="P:DNA integration"/>
    <property type="evidence" value="ECO:0007669"/>
    <property type="project" value="InterPro"/>
</dbReference>
<dbReference type="InterPro" id="IPR011010">
    <property type="entry name" value="DNA_brk_join_enz"/>
</dbReference>
<gene>
    <name evidence="5" type="ORF">BC659_0784</name>
</gene>
<dbReference type="InterPro" id="IPR035386">
    <property type="entry name" value="Arm-DNA-bind_5"/>
</dbReference>
<dbReference type="InterPro" id="IPR025269">
    <property type="entry name" value="SAM-like_dom"/>
</dbReference>
<dbReference type="Gene3D" id="1.10.150.130">
    <property type="match status" value="1"/>
</dbReference>
<protein>
    <submittedName>
        <fullName evidence="5">Site-specific recombinase XerD</fullName>
    </submittedName>
</protein>
<dbReference type="RefSeq" id="WP_133473333.1">
    <property type="nucleotide sequence ID" value="NZ_SNWP01000010.1"/>
</dbReference>
<dbReference type="Pfam" id="PF00589">
    <property type="entry name" value="Phage_integrase"/>
    <property type="match status" value="1"/>
</dbReference>
<dbReference type="Pfam" id="PF13102">
    <property type="entry name" value="Phage_int_SAM_5"/>
    <property type="match status" value="1"/>
</dbReference>
<dbReference type="EMBL" id="SNWP01000010">
    <property type="protein sequence ID" value="TDO28704.1"/>
    <property type="molecule type" value="Genomic_DNA"/>
</dbReference>
<evidence type="ECO:0000259" key="4">
    <source>
        <dbReference type="PROSITE" id="PS51898"/>
    </source>
</evidence>
<dbReference type="CDD" id="cd01185">
    <property type="entry name" value="INTN1_C_like"/>
    <property type="match status" value="1"/>
</dbReference>
<dbReference type="AlphaFoldDB" id="A0A4R6J0H5"/>
<dbReference type="PANTHER" id="PTHR30349:SF64">
    <property type="entry name" value="PROPHAGE INTEGRASE INTD-RELATED"/>
    <property type="match status" value="1"/>
</dbReference>
<dbReference type="PANTHER" id="PTHR30349">
    <property type="entry name" value="PHAGE INTEGRASE-RELATED"/>
    <property type="match status" value="1"/>
</dbReference>
<evidence type="ECO:0000313" key="6">
    <source>
        <dbReference type="Proteomes" id="UP000295741"/>
    </source>
</evidence>
<dbReference type="PROSITE" id="PS51898">
    <property type="entry name" value="TYR_RECOMBINASE"/>
    <property type="match status" value="1"/>
</dbReference>
<keyword evidence="6" id="KW-1185">Reference proteome</keyword>
<dbReference type="GO" id="GO:0003677">
    <property type="term" value="F:DNA binding"/>
    <property type="evidence" value="ECO:0007669"/>
    <property type="project" value="UniProtKB-KW"/>
</dbReference>
<dbReference type="InterPro" id="IPR002104">
    <property type="entry name" value="Integrase_catalytic"/>
</dbReference>
<evidence type="ECO:0000256" key="2">
    <source>
        <dbReference type="ARBA" id="ARBA00023125"/>
    </source>
</evidence>
<dbReference type="InterPro" id="IPR050090">
    <property type="entry name" value="Tyrosine_recombinase_XerCD"/>
</dbReference>
<name>A0A4R6J0H5_9BACT</name>
<dbReference type="GO" id="GO:0006310">
    <property type="term" value="P:DNA recombination"/>
    <property type="evidence" value="ECO:0007669"/>
    <property type="project" value="UniProtKB-KW"/>
</dbReference>
<feature type="domain" description="Tyr recombinase" evidence="4">
    <location>
        <begin position="218"/>
        <end position="396"/>
    </location>
</feature>
<dbReference type="Gene3D" id="1.10.443.10">
    <property type="entry name" value="Intergrase catalytic core"/>
    <property type="match status" value="1"/>
</dbReference>